<feature type="domain" description="Aminotransferase class V" evidence="16">
    <location>
        <begin position="4"/>
        <end position="365"/>
    </location>
</feature>
<dbReference type="RefSeq" id="WP_188025060.1">
    <property type="nucleotide sequence ID" value="NZ_JACHGR010000001.1"/>
</dbReference>
<comment type="function">
    <text evidence="2">Catalyzes the removal of elemental sulfur atoms from cysteine to produce alanine. Seems to participate in the biosynthesis of the nitrogenase metalloclusters by providing the inorganic sulfur required for the Fe-S core formation.</text>
</comment>
<evidence type="ECO:0000256" key="3">
    <source>
        <dbReference type="ARBA" id="ARBA00006490"/>
    </source>
</evidence>
<reference evidence="17 18" key="1">
    <citation type="submission" date="2020-08" db="EMBL/GenBank/DDBJ databases">
        <title>Genomic Encyclopedia of Type Strains, Phase IV (KMG-IV): sequencing the most valuable type-strain genomes for metagenomic binning, comparative biology and taxonomic classification.</title>
        <authorList>
            <person name="Goeker M."/>
        </authorList>
    </citation>
    <scope>NUCLEOTIDE SEQUENCE [LARGE SCALE GENOMIC DNA]</scope>
    <source>
        <strain evidence="17 18">DSM 22975</strain>
    </source>
</reference>
<dbReference type="GO" id="GO:0030170">
    <property type="term" value="F:pyridoxal phosphate binding"/>
    <property type="evidence" value="ECO:0007669"/>
    <property type="project" value="InterPro"/>
</dbReference>
<dbReference type="Gene3D" id="3.90.1150.10">
    <property type="entry name" value="Aspartate Aminotransferase, domain 1"/>
    <property type="match status" value="1"/>
</dbReference>
<evidence type="ECO:0000256" key="13">
    <source>
        <dbReference type="ARBA" id="ARBA00050776"/>
    </source>
</evidence>
<evidence type="ECO:0000256" key="6">
    <source>
        <dbReference type="ARBA" id="ARBA00022679"/>
    </source>
</evidence>
<dbReference type="EC" id="2.8.1.7" evidence="5 15"/>
<dbReference type="GO" id="GO:0046872">
    <property type="term" value="F:metal ion binding"/>
    <property type="evidence" value="ECO:0007669"/>
    <property type="project" value="UniProtKB-KW"/>
</dbReference>
<evidence type="ECO:0000256" key="12">
    <source>
        <dbReference type="ARBA" id="ARBA00031911"/>
    </source>
</evidence>
<dbReference type="SUPFAM" id="SSF53383">
    <property type="entry name" value="PLP-dependent transferases"/>
    <property type="match status" value="1"/>
</dbReference>
<keyword evidence="7 15" id="KW-0479">Metal-binding</keyword>
<dbReference type="PROSITE" id="PS00595">
    <property type="entry name" value="AA_TRANSFER_CLASS_5"/>
    <property type="match status" value="1"/>
</dbReference>
<dbReference type="Gene3D" id="1.10.260.50">
    <property type="match status" value="1"/>
</dbReference>
<comment type="subunit">
    <text evidence="4">Homodimer.</text>
</comment>
<dbReference type="Pfam" id="PF00266">
    <property type="entry name" value="Aminotran_5"/>
    <property type="match status" value="1"/>
</dbReference>
<evidence type="ECO:0000256" key="10">
    <source>
        <dbReference type="ARBA" id="ARBA00023014"/>
    </source>
</evidence>
<dbReference type="GO" id="GO:0031071">
    <property type="term" value="F:cysteine desulfurase activity"/>
    <property type="evidence" value="ECO:0007669"/>
    <property type="project" value="UniProtKB-EC"/>
</dbReference>
<accession>A0A841GL56</accession>
<evidence type="ECO:0000256" key="4">
    <source>
        <dbReference type="ARBA" id="ARBA00011738"/>
    </source>
</evidence>
<dbReference type="AlphaFoldDB" id="A0A841GL56"/>
<dbReference type="InterPro" id="IPR000192">
    <property type="entry name" value="Aminotrans_V_dom"/>
</dbReference>
<dbReference type="Proteomes" id="UP000585721">
    <property type="component" value="Unassembled WGS sequence"/>
</dbReference>
<keyword evidence="10 15" id="KW-0411">Iron-sulfur</keyword>
<keyword evidence="8 15" id="KW-0663">Pyridoxal phosphate</keyword>
<evidence type="ECO:0000256" key="11">
    <source>
        <dbReference type="ARBA" id="ARBA00023231"/>
    </source>
</evidence>
<dbReference type="InterPro" id="IPR020578">
    <property type="entry name" value="Aminotrans_V_PyrdxlP_BS"/>
</dbReference>
<dbReference type="NCBIfam" id="TIGR03402">
    <property type="entry name" value="FeS_nifS"/>
    <property type="match status" value="1"/>
</dbReference>
<keyword evidence="6 15" id="KW-0808">Transferase</keyword>
<name>A0A841GL56_9GAMM</name>
<evidence type="ECO:0000256" key="7">
    <source>
        <dbReference type="ARBA" id="ARBA00022723"/>
    </source>
</evidence>
<dbReference type="InterPro" id="IPR015424">
    <property type="entry name" value="PyrdxlP-dep_Trfase"/>
</dbReference>
<evidence type="ECO:0000256" key="15">
    <source>
        <dbReference type="RuleBase" id="RU364075"/>
    </source>
</evidence>
<dbReference type="GO" id="GO:0051536">
    <property type="term" value="F:iron-sulfur cluster binding"/>
    <property type="evidence" value="ECO:0007669"/>
    <property type="project" value="UniProtKB-KW"/>
</dbReference>
<keyword evidence="9 15" id="KW-0408">Iron</keyword>
<dbReference type="FunFam" id="3.40.640.10:FF:000084">
    <property type="entry name" value="IscS-like cysteine desulfurase"/>
    <property type="match status" value="1"/>
</dbReference>
<evidence type="ECO:0000256" key="9">
    <source>
        <dbReference type="ARBA" id="ARBA00023004"/>
    </source>
</evidence>
<comment type="cofactor">
    <cofactor evidence="1 14">
        <name>pyridoxal 5'-phosphate</name>
        <dbReference type="ChEBI" id="CHEBI:597326"/>
    </cofactor>
</comment>
<dbReference type="InterPro" id="IPR016454">
    <property type="entry name" value="Cysteine_dSase"/>
</dbReference>
<evidence type="ECO:0000256" key="14">
    <source>
        <dbReference type="RuleBase" id="RU004504"/>
    </source>
</evidence>
<dbReference type="GO" id="GO:0006520">
    <property type="term" value="P:amino acid metabolic process"/>
    <property type="evidence" value="ECO:0007669"/>
    <property type="project" value="InterPro"/>
</dbReference>
<sequence>MKAIYLDNNATTRLDPMVLEAMMPFMTENYGNPSSIHGFGEPVRKGIERAREQVAALLGAAHDSEIIFTSCATEANSTAILSAVEALPERKEIITSVVEHPAILEVCEHLERRGYTIHRLPVDGQGRLDLAHYQSLLSDNVALVTVMWANNETGTVFPVQTMATMAKEKGILFHTDGVQAVGKFPIHLASSDIDLLSFSGHKLHAPKGVGALYVKRGTRFRPLLRGGHQERGRRAGTENAAGIVGLGMACELAEVHMPMMSHLAELRDELQAGLLEKVPCSIVTGDVDSRTPNTLNIAFEYIEGEAILLMLNQLGIAASSGSACTSGSLEPSHVMRAMNIPYTAAHGSVRFSLSRYTRQKEIDYVLEKLPPVIERLRSLSPYWVQNKPDLEKMGEFAPAYA</sequence>
<dbReference type="PIRSF" id="PIRSF005572">
    <property type="entry name" value="NifS"/>
    <property type="match status" value="1"/>
</dbReference>
<evidence type="ECO:0000259" key="16">
    <source>
        <dbReference type="Pfam" id="PF00266"/>
    </source>
</evidence>
<evidence type="ECO:0000256" key="1">
    <source>
        <dbReference type="ARBA" id="ARBA00001933"/>
    </source>
</evidence>
<proteinExistence type="inferred from homology"/>
<keyword evidence="18" id="KW-1185">Reference proteome</keyword>
<comment type="similarity">
    <text evidence="3 15">Belongs to the class-V pyridoxal-phosphate-dependent aminotransferase family. NifS/IscS subfamily.</text>
</comment>
<dbReference type="InterPro" id="IPR017772">
    <property type="entry name" value="Cys_deSase_NifS_bac/arc"/>
</dbReference>
<dbReference type="InterPro" id="IPR015421">
    <property type="entry name" value="PyrdxlP-dep_Trfase_major"/>
</dbReference>
<evidence type="ECO:0000313" key="17">
    <source>
        <dbReference type="EMBL" id="MBB6054233.1"/>
    </source>
</evidence>
<evidence type="ECO:0000313" key="18">
    <source>
        <dbReference type="Proteomes" id="UP000585721"/>
    </source>
</evidence>
<evidence type="ECO:0000256" key="8">
    <source>
        <dbReference type="ARBA" id="ARBA00022898"/>
    </source>
</evidence>
<protein>
    <recommendedName>
        <fullName evidence="5 15">Cysteine desulfurase</fullName>
        <ecNumber evidence="5 15">2.8.1.7</ecNumber>
    </recommendedName>
    <alternativeName>
        <fullName evidence="12 15">Nitrogenase metalloclusters biosynthesis protein NifS</fullName>
    </alternativeName>
</protein>
<dbReference type="InterPro" id="IPR015422">
    <property type="entry name" value="PyrdxlP-dep_Trfase_small"/>
</dbReference>
<dbReference type="EMBL" id="JACHGR010000001">
    <property type="protein sequence ID" value="MBB6054233.1"/>
    <property type="molecule type" value="Genomic_DNA"/>
</dbReference>
<evidence type="ECO:0000256" key="5">
    <source>
        <dbReference type="ARBA" id="ARBA00012239"/>
    </source>
</evidence>
<dbReference type="Gene3D" id="3.40.640.10">
    <property type="entry name" value="Type I PLP-dependent aspartate aminotransferase-like (Major domain)"/>
    <property type="match status" value="1"/>
</dbReference>
<gene>
    <name evidence="17" type="ORF">HNR75_000098</name>
</gene>
<comment type="caution">
    <text evidence="17">The sequence shown here is derived from an EMBL/GenBank/DDBJ whole genome shotgun (WGS) entry which is preliminary data.</text>
</comment>
<keyword evidence="11" id="KW-0535">Nitrogen fixation</keyword>
<evidence type="ECO:0000256" key="2">
    <source>
        <dbReference type="ARBA" id="ARBA00003120"/>
    </source>
</evidence>
<dbReference type="PANTHER" id="PTHR11601">
    <property type="entry name" value="CYSTEINE DESULFURYLASE FAMILY MEMBER"/>
    <property type="match status" value="1"/>
</dbReference>
<dbReference type="PANTHER" id="PTHR11601:SF34">
    <property type="entry name" value="CYSTEINE DESULFURASE"/>
    <property type="match status" value="1"/>
</dbReference>
<comment type="catalytic activity">
    <reaction evidence="13 15">
        <text>(sulfur carrier)-H + L-cysteine = (sulfur carrier)-SH + L-alanine</text>
        <dbReference type="Rhea" id="RHEA:43892"/>
        <dbReference type="Rhea" id="RHEA-COMP:14737"/>
        <dbReference type="Rhea" id="RHEA-COMP:14739"/>
        <dbReference type="ChEBI" id="CHEBI:29917"/>
        <dbReference type="ChEBI" id="CHEBI:35235"/>
        <dbReference type="ChEBI" id="CHEBI:57972"/>
        <dbReference type="ChEBI" id="CHEBI:64428"/>
        <dbReference type="EC" id="2.8.1.7"/>
    </reaction>
</comment>
<organism evidence="17 18">
    <name type="scientific">Tolumonas osonensis</name>
    <dbReference type="NCBI Taxonomy" id="675874"/>
    <lineage>
        <taxon>Bacteria</taxon>
        <taxon>Pseudomonadati</taxon>
        <taxon>Pseudomonadota</taxon>
        <taxon>Gammaproteobacteria</taxon>
        <taxon>Aeromonadales</taxon>
        <taxon>Aeromonadaceae</taxon>
        <taxon>Tolumonas</taxon>
    </lineage>
</organism>